<keyword evidence="2" id="KW-1185">Reference proteome</keyword>
<sequence>MEGVIDIALYIANETSSDGAEEANDTSSKVLRFKDYPHDALITGFVFLVLMVIFGVLANTISILALVKSSKLNNATTALIVNLCFTDLMFSATSTPFAVTVFWNAGWAYSHGLCVAYGVSRFFNVGASIFTVIAITINRYVIIVKPMLYKRIFTPGNNLLVVAGTWLITVILMLATTAGLWGRFAWDDEIGTCSVVPHNGRSSKAFLFMVAYFLPTVFFVVCYSRIYWIVRNTQKNLRQYSTHHKSAAFVANLMKRFGAQQEQEGQPVPEERIQRHQNRTDKDLRLLKMVLVIFAVFTWCYLPLLLLKAFRLLDNYPGVQVVAYLNFYFSGCVNPIIYICMSREYRQAYRELFQRKRSALSDSTSSRETPL</sequence>
<evidence type="ECO:0000313" key="2">
    <source>
        <dbReference type="Proteomes" id="UP000805193"/>
    </source>
</evidence>
<name>A0AC60P465_IXOPE</name>
<accession>A0AC60P465</accession>
<dbReference type="Proteomes" id="UP000805193">
    <property type="component" value="Unassembled WGS sequence"/>
</dbReference>
<protein>
    <submittedName>
        <fullName evidence="1">Uncharacterized protein</fullName>
    </submittedName>
</protein>
<gene>
    <name evidence="1" type="ORF">HPB47_008630</name>
</gene>
<evidence type="ECO:0000313" key="1">
    <source>
        <dbReference type="EMBL" id="KAG0414202.1"/>
    </source>
</evidence>
<dbReference type="EMBL" id="JABSTQ010011193">
    <property type="protein sequence ID" value="KAG0414202.1"/>
    <property type="molecule type" value="Genomic_DNA"/>
</dbReference>
<proteinExistence type="predicted"/>
<organism evidence="1 2">
    <name type="scientific">Ixodes persulcatus</name>
    <name type="common">Taiga tick</name>
    <dbReference type="NCBI Taxonomy" id="34615"/>
    <lineage>
        <taxon>Eukaryota</taxon>
        <taxon>Metazoa</taxon>
        <taxon>Ecdysozoa</taxon>
        <taxon>Arthropoda</taxon>
        <taxon>Chelicerata</taxon>
        <taxon>Arachnida</taxon>
        <taxon>Acari</taxon>
        <taxon>Parasitiformes</taxon>
        <taxon>Ixodida</taxon>
        <taxon>Ixodoidea</taxon>
        <taxon>Ixodidae</taxon>
        <taxon>Ixodinae</taxon>
        <taxon>Ixodes</taxon>
    </lineage>
</organism>
<reference evidence="1 2" key="1">
    <citation type="journal article" date="2020" name="Cell">
        <title>Large-Scale Comparative Analyses of Tick Genomes Elucidate Their Genetic Diversity and Vector Capacities.</title>
        <authorList>
            <consortium name="Tick Genome and Microbiome Consortium (TIGMIC)"/>
            <person name="Jia N."/>
            <person name="Wang J."/>
            <person name="Shi W."/>
            <person name="Du L."/>
            <person name="Sun Y."/>
            <person name="Zhan W."/>
            <person name="Jiang J.F."/>
            <person name="Wang Q."/>
            <person name="Zhang B."/>
            <person name="Ji P."/>
            <person name="Bell-Sakyi L."/>
            <person name="Cui X.M."/>
            <person name="Yuan T.T."/>
            <person name="Jiang B.G."/>
            <person name="Yang W.F."/>
            <person name="Lam T.T."/>
            <person name="Chang Q.C."/>
            <person name="Ding S.J."/>
            <person name="Wang X.J."/>
            <person name="Zhu J.G."/>
            <person name="Ruan X.D."/>
            <person name="Zhao L."/>
            <person name="Wei J.T."/>
            <person name="Ye R.Z."/>
            <person name="Que T.C."/>
            <person name="Du C.H."/>
            <person name="Zhou Y.H."/>
            <person name="Cheng J.X."/>
            <person name="Dai P.F."/>
            <person name="Guo W.B."/>
            <person name="Han X.H."/>
            <person name="Huang E.J."/>
            <person name="Li L.F."/>
            <person name="Wei W."/>
            <person name="Gao Y.C."/>
            <person name="Liu J.Z."/>
            <person name="Shao H.Z."/>
            <person name="Wang X."/>
            <person name="Wang C.C."/>
            <person name="Yang T.C."/>
            <person name="Huo Q.B."/>
            <person name="Li W."/>
            <person name="Chen H.Y."/>
            <person name="Chen S.E."/>
            <person name="Zhou L.G."/>
            <person name="Ni X.B."/>
            <person name="Tian J.H."/>
            <person name="Sheng Y."/>
            <person name="Liu T."/>
            <person name="Pan Y.S."/>
            <person name="Xia L.Y."/>
            <person name="Li J."/>
            <person name="Zhao F."/>
            <person name="Cao W.C."/>
        </authorList>
    </citation>
    <scope>NUCLEOTIDE SEQUENCE [LARGE SCALE GENOMIC DNA]</scope>
    <source>
        <strain evidence="1">Iper-2018</strain>
    </source>
</reference>
<comment type="caution">
    <text evidence="1">The sequence shown here is derived from an EMBL/GenBank/DDBJ whole genome shotgun (WGS) entry which is preliminary data.</text>
</comment>